<evidence type="ECO:0000259" key="8">
    <source>
        <dbReference type="PROSITE" id="PS50885"/>
    </source>
</evidence>
<sequence>MLDWFEKDAPIRQKFSTLTFIIAALSAVNLLSSVSVQSGWMEASMATVTTAITGVLFLAMIIVAKERICRPYVNTVLRMEALAAGDTSSTIEYTDYKDCVGRMTTAMAVFRDNAIKVDKAAKSQQTVVDNLSDGLSRLSGGDLSVRIETAFDPEYEGLRTSFNRSVSHLSEMIGKVRASANSVSTGANEIRAASDDLALRNEQQAASLEETAAAMSQVTDLVRKSADNAAEAQGSMVETHRQATDGGEVVQKAVAAMAGIEKSSQEITQIIDVIDGIAFQTNLLALNAGVEAARAGDAGKGFAVVANEVRALAQRSADAAHDIKELINSSTQHVGQGVDLVGETGQLLEAIVSRIGNVNAQVKDIAEMAATQASSLQQVNASVSDMDRMTQQNAAMVEESTAASRSLADEAGELGRLVEQFRTTAGDSNAGSSAKPALVLKPFKPAAARTAPRVEGNLALKSTDDDQDWSEF</sequence>
<reference evidence="9 10" key="1">
    <citation type="submission" date="2019-04" db="EMBL/GenBank/DDBJ databases">
        <title>Altererythrobacter aquimixticola sp. nov., isolated from sediment of junction between the ocean and a freshwater spring.</title>
        <authorList>
            <person name="Yoon J.-H."/>
        </authorList>
    </citation>
    <scope>NUCLEOTIDE SEQUENCE [LARGE SCALE GENOMIC DNA]</scope>
    <source>
        <strain evidence="9 10">SSKS-13</strain>
    </source>
</reference>
<dbReference type="PROSITE" id="PS50885">
    <property type="entry name" value="HAMP"/>
    <property type="match status" value="1"/>
</dbReference>
<organism evidence="9 10">
    <name type="scientific">Alteraurantiacibacter aquimixticola</name>
    <dbReference type="NCBI Taxonomy" id="2489173"/>
    <lineage>
        <taxon>Bacteria</taxon>
        <taxon>Pseudomonadati</taxon>
        <taxon>Pseudomonadota</taxon>
        <taxon>Alphaproteobacteria</taxon>
        <taxon>Sphingomonadales</taxon>
        <taxon>Erythrobacteraceae</taxon>
        <taxon>Alteraurantiacibacter</taxon>
    </lineage>
</organism>
<evidence type="ECO:0000256" key="4">
    <source>
        <dbReference type="PROSITE-ProRule" id="PRU00284"/>
    </source>
</evidence>
<protein>
    <submittedName>
        <fullName evidence="9">Methyl-accepting chemotaxis protein</fullName>
    </submittedName>
</protein>
<dbReference type="EMBL" id="SSHH01000004">
    <property type="protein sequence ID" value="TIX49066.1"/>
    <property type="molecule type" value="Genomic_DNA"/>
</dbReference>
<keyword evidence="2" id="KW-0145">Chemotaxis</keyword>
<comment type="subcellular location">
    <subcellularLocation>
        <location evidence="1">Membrane</location>
    </subcellularLocation>
</comment>
<dbReference type="Gene3D" id="6.10.340.10">
    <property type="match status" value="1"/>
</dbReference>
<evidence type="ECO:0000256" key="2">
    <source>
        <dbReference type="ARBA" id="ARBA00022500"/>
    </source>
</evidence>
<dbReference type="InterPro" id="IPR004090">
    <property type="entry name" value="Chemotax_Me-accpt_rcpt"/>
</dbReference>
<keyword evidence="10" id="KW-1185">Reference proteome</keyword>
<dbReference type="SMART" id="SM00304">
    <property type="entry name" value="HAMP"/>
    <property type="match status" value="2"/>
</dbReference>
<dbReference type="GO" id="GO:0004888">
    <property type="term" value="F:transmembrane signaling receptor activity"/>
    <property type="evidence" value="ECO:0007669"/>
    <property type="project" value="InterPro"/>
</dbReference>
<keyword evidence="4" id="KW-0807">Transducer</keyword>
<dbReference type="GO" id="GO:0007165">
    <property type="term" value="P:signal transduction"/>
    <property type="evidence" value="ECO:0007669"/>
    <property type="project" value="UniProtKB-KW"/>
</dbReference>
<proteinExistence type="inferred from homology"/>
<dbReference type="Proteomes" id="UP000309389">
    <property type="component" value="Unassembled WGS sequence"/>
</dbReference>
<evidence type="ECO:0000256" key="3">
    <source>
        <dbReference type="ARBA" id="ARBA00029447"/>
    </source>
</evidence>
<dbReference type="PROSITE" id="PS50111">
    <property type="entry name" value="CHEMOTAXIS_TRANSDUC_2"/>
    <property type="match status" value="1"/>
</dbReference>
<dbReference type="InterPro" id="IPR051310">
    <property type="entry name" value="MCP_chemotaxis"/>
</dbReference>
<evidence type="ECO:0000256" key="5">
    <source>
        <dbReference type="SAM" id="MobiDB-lite"/>
    </source>
</evidence>
<dbReference type="PANTHER" id="PTHR43531">
    <property type="entry name" value="PROTEIN ICFG"/>
    <property type="match status" value="1"/>
</dbReference>
<dbReference type="CDD" id="cd11386">
    <property type="entry name" value="MCP_signal"/>
    <property type="match status" value="1"/>
</dbReference>
<feature type="transmembrane region" description="Helical" evidence="6">
    <location>
        <begin position="43"/>
        <end position="64"/>
    </location>
</feature>
<dbReference type="Gene3D" id="1.10.287.950">
    <property type="entry name" value="Methyl-accepting chemotaxis protein"/>
    <property type="match status" value="1"/>
</dbReference>
<dbReference type="FunFam" id="1.10.287.950:FF:000001">
    <property type="entry name" value="Methyl-accepting chemotaxis sensory transducer"/>
    <property type="match status" value="1"/>
</dbReference>
<dbReference type="PRINTS" id="PR00260">
    <property type="entry name" value="CHEMTRNSDUCR"/>
</dbReference>
<dbReference type="AlphaFoldDB" id="A0A4T3EWX3"/>
<evidence type="ECO:0000259" key="7">
    <source>
        <dbReference type="PROSITE" id="PS50111"/>
    </source>
</evidence>
<name>A0A4T3EWX3_9SPHN</name>
<evidence type="ECO:0000256" key="6">
    <source>
        <dbReference type="SAM" id="Phobius"/>
    </source>
</evidence>
<dbReference type="OrthoDB" id="5292010at2"/>
<dbReference type="SUPFAM" id="SSF58104">
    <property type="entry name" value="Methyl-accepting chemotaxis protein (MCP) signaling domain"/>
    <property type="match status" value="1"/>
</dbReference>
<evidence type="ECO:0000313" key="10">
    <source>
        <dbReference type="Proteomes" id="UP000309389"/>
    </source>
</evidence>
<keyword evidence="6" id="KW-0812">Transmembrane</keyword>
<keyword evidence="6" id="KW-1133">Transmembrane helix</keyword>
<dbReference type="Pfam" id="PF00015">
    <property type="entry name" value="MCPsignal"/>
    <property type="match status" value="1"/>
</dbReference>
<feature type="domain" description="HAMP" evidence="8">
    <location>
        <begin position="122"/>
        <end position="174"/>
    </location>
</feature>
<keyword evidence="6" id="KW-0472">Membrane</keyword>
<dbReference type="GO" id="GO:0006935">
    <property type="term" value="P:chemotaxis"/>
    <property type="evidence" value="ECO:0007669"/>
    <property type="project" value="UniProtKB-KW"/>
</dbReference>
<dbReference type="PANTHER" id="PTHR43531:SF11">
    <property type="entry name" value="METHYL-ACCEPTING CHEMOTAXIS PROTEIN 3"/>
    <property type="match status" value="1"/>
</dbReference>
<dbReference type="GO" id="GO:0016020">
    <property type="term" value="C:membrane"/>
    <property type="evidence" value="ECO:0007669"/>
    <property type="project" value="UniProtKB-SubCell"/>
</dbReference>
<comment type="caution">
    <text evidence="9">The sequence shown here is derived from an EMBL/GenBank/DDBJ whole genome shotgun (WGS) entry which is preliminary data.</text>
</comment>
<dbReference type="InterPro" id="IPR004089">
    <property type="entry name" value="MCPsignal_dom"/>
</dbReference>
<feature type="region of interest" description="Disordered" evidence="5">
    <location>
        <begin position="449"/>
        <end position="472"/>
    </location>
</feature>
<dbReference type="InterPro" id="IPR003660">
    <property type="entry name" value="HAMP_dom"/>
</dbReference>
<feature type="domain" description="Methyl-accepting transducer" evidence="7">
    <location>
        <begin position="179"/>
        <end position="408"/>
    </location>
</feature>
<accession>A0A4T3EWX3</accession>
<dbReference type="SMART" id="SM00283">
    <property type="entry name" value="MA"/>
    <property type="match status" value="1"/>
</dbReference>
<evidence type="ECO:0000313" key="9">
    <source>
        <dbReference type="EMBL" id="TIX49066.1"/>
    </source>
</evidence>
<gene>
    <name evidence="9" type="ORF">E5222_15165</name>
</gene>
<evidence type="ECO:0000256" key="1">
    <source>
        <dbReference type="ARBA" id="ARBA00004370"/>
    </source>
</evidence>
<comment type="similarity">
    <text evidence="3">Belongs to the methyl-accepting chemotaxis (MCP) protein family.</text>
</comment>